<sequence>MRKRIIFAAALYLTVIYPAYNANAATEVAQEVQQAGTIRGKVVDNNGEPVIGANVMVKGTTNGVITDIDGNFVLNNAKGTLVISYIGYKTVELPIGDKTNFNVKLVEDSELLSEVVVTGYGVAKKASLTSAISQVKGDDVFKNRGIANTTLALQGEVPGLVVTRSSTRPGSEGAAIKIRGDVSMNGNDPLIIIDGVAGSLSELNSMDGNDIENISVLKDASAAIYGARSASGVILVTTKRGRKGKAQVSYSGTISRTIDGIQAPLTNNQEWLDMFFEAQYYDTAASNPKLTDPREIYQNLNWWIFNSFGGQSVAKNSKGKWAPNYKDIDPDTGAPMMYKGDKLFNALRAGRSIFAQNGNKIESWMPSNYMLDAFYGQATSQKHSVSISGADEKFAYRASLSYSDANSQLKVAEDGERKYGARLNADYQPIDILKFETGMSYEKKDKRTPSTDVGGGYFDPWFWALLNENGDAYDTFSGNRNPYGGLLQGGQNTTSLTTFRATGKVTLDLNKWVKGFDLSATGAYKMVREDYTEQINKVQYYDWAGTETGNKQGPGSLKEQNKKWENVTLGAFANYDRMFMNVHHVKAMLGMTAEQETYKQIGAKRSMGPLYPGSDLVDLDVWISGTNNEAYGGQNSWGFVSYLTRLNYDYAGKYLVEFLGRHDGSSKLVKEQRWKNFYSVSGGWIISNEDFMKSFTWLSNLKLRYNYGKMGSVNGIGNYESYALIKTGGTVLGVSPSSHTSFKLDGMRSGERSWETIESHNAGIDIAFLDHRLNGSFDYFVKTNTGMFIGVTYPSILGAGAPKSNDGKFRTKGWEATVNWRDQIGGVKYNLGFSLADYKSKVLQFTDMTNVPFPGNLGRGDRIENWNGNAKNYYLVGKSLSPVYVFQTDGIFQTQEEVDAYYEMYYWNADHTAPKAGNIIPAPADSGTGRLRPGARKVVDLDGDGVITKDDIYYAGDRDPHLTFTIKAGLEWKGIDVSAFFQGVGNQVVLRQGQIPYLWRTNYVMQNKTYMGKTWTPENTGAEYTIASRDQNFNAWNYQYKDVSLQKNRYIRLKSLVVGYTLPKQWTAKAGLNKVRLYFSGDDLWEWTKVKDGYDPEFGEETNNSFPFSRLLSFGVDVTF</sequence>
<dbReference type="InterPro" id="IPR008969">
    <property type="entry name" value="CarboxyPept-like_regulatory"/>
</dbReference>
<evidence type="ECO:0000256" key="8">
    <source>
        <dbReference type="PROSITE-ProRule" id="PRU01360"/>
    </source>
</evidence>
<evidence type="ECO:0000256" key="1">
    <source>
        <dbReference type="ARBA" id="ARBA00004571"/>
    </source>
</evidence>
<keyword evidence="2 8" id="KW-0813">Transport</keyword>
<dbReference type="Gene3D" id="2.40.170.20">
    <property type="entry name" value="TonB-dependent receptor, beta-barrel domain"/>
    <property type="match status" value="1"/>
</dbReference>
<evidence type="ECO:0000259" key="10">
    <source>
        <dbReference type="Pfam" id="PF07715"/>
    </source>
</evidence>
<comment type="similarity">
    <text evidence="8">Belongs to the TonB-dependent receptor family.</text>
</comment>
<evidence type="ECO:0000313" key="11">
    <source>
        <dbReference type="EMBL" id="RHL93729.1"/>
    </source>
</evidence>
<dbReference type="Gene3D" id="2.170.130.10">
    <property type="entry name" value="TonB-dependent receptor, plug domain"/>
    <property type="match status" value="1"/>
</dbReference>
<dbReference type="GO" id="GO:0044718">
    <property type="term" value="P:siderophore transmembrane transport"/>
    <property type="evidence" value="ECO:0007669"/>
    <property type="project" value="TreeGrafter"/>
</dbReference>
<dbReference type="EMBL" id="QRPE01000007">
    <property type="protein sequence ID" value="RHL93729.1"/>
    <property type="molecule type" value="Genomic_DNA"/>
</dbReference>
<keyword evidence="4 8" id="KW-0812">Transmembrane</keyword>
<dbReference type="InterPro" id="IPR012910">
    <property type="entry name" value="Plug_dom"/>
</dbReference>
<dbReference type="PROSITE" id="PS52016">
    <property type="entry name" value="TONB_DEPENDENT_REC_3"/>
    <property type="match status" value="1"/>
</dbReference>
<evidence type="ECO:0000256" key="4">
    <source>
        <dbReference type="ARBA" id="ARBA00022692"/>
    </source>
</evidence>
<dbReference type="SUPFAM" id="SSF56935">
    <property type="entry name" value="Porins"/>
    <property type="match status" value="1"/>
</dbReference>
<feature type="domain" description="TonB-dependent receptor plug" evidence="10">
    <location>
        <begin position="125"/>
        <end position="233"/>
    </location>
</feature>
<dbReference type="InterPro" id="IPR023997">
    <property type="entry name" value="TonB-dep_OMP_SusC/RagA_CS"/>
</dbReference>
<evidence type="ECO:0000256" key="9">
    <source>
        <dbReference type="SAM" id="SignalP"/>
    </source>
</evidence>
<evidence type="ECO:0000256" key="2">
    <source>
        <dbReference type="ARBA" id="ARBA00022448"/>
    </source>
</evidence>
<keyword evidence="5 9" id="KW-0732">Signal</keyword>
<dbReference type="Proteomes" id="UP000285013">
    <property type="component" value="Unassembled WGS sequence"/>
</dbReference>
<protein>
    <submittedName>
        <fullName evidence="11">TonB-dependent receptor</fullName>
    </submittedName>
</protein>
<dbReference type="NCBIfam" id="TIGR04056">
    <property type="entry name" value="OMP_RagA_SusC"/>
    <property type="match status" value="1"/>
</dbReference>
<dbReference type="PROSITE" id="PS00018">
    <property type="entry name" value="EF_HAND_1"/>
    <property type="match status" value="1"/>
</dbReference>
<evidence type="ECO:0000313" key="12">
    <source>
        <dbReference type="Proteomes" id="UP000285013"/>
    </source>
</evidence>
<accession>A0A415NAT8</accession>
<dbReference type="GO" id="GO:0009279">
    <property type="term" value="C:cell outer membrane"/>
    <property type="evidence" value="ECO:0007669"/>
    <property type="project" value="UniProtKB-SubCell"/>
</dbReference>
<dbReference type="PANTHER" id="PTHR30069:SF29">
    <property type="entry name" value="HEMOGLOBIN AND HEMOGLOBIN-HAPTOGLOBIN-BINDING PROTEIN 1-RELATED"/>
    <property type="match status" value="1"/>
</dbReference>
<feature type="signal peptide" evidence="9">
    <location>
        <begin position="1"/>
        <end position="24"/>
    </location>
</feature>
<feature type="chain" id="PRO_5019279771" evidence="9">
    <location>
        <begin position="25"/>
        <end position="1120"/>
    </location>
</feature>
<dbReference type="RefSeq" id="WP_118422890.1">
    <property type="nucleotide sequence ID" value="NZ_QRPE01000007.1"/>
</dbReference>
<reference evidence="11 12" key="1">
    <citation type="submission" date="2018-08" db="EMBL/GenBank/DDBJ databases">
        <title>A genome reference for cultivated species of the human gut microbiota.</title>
        <authorList>
            <person name="Zou Y."/>
            <person name="Xue W."/>
            <person name="Luo G."/>
        </authorList>
    </citation>
    <scope>NUCLEOTIDE SEQUENCE [LARGE SCALE GENOMIC DNA]</scope>
    <source>
        <strain evidence="11 12">AF36-16BH</strain>
    </source>
</reference>
<dbReference type="Pfam" id="PF13715">
    <property type="entry name" value="CarbopepD_reg_2"/>
    <property type="match status" value="1"/>
</dbReference>
<keyword evidence="6 8" id="KW-0472">Membrane</keyword>
<dbReference type="InterPro" id="IPR036942">
    <property type="entry name" value="Beta-barrel_TonB_sf"/>
</dbReference>
<proteinExistence type="inferred from homology"/>
<organism evidence="11 12">
    <name type="scientific">Bacteroides intestinalis</name>
    <dbReference type="NCBI Taxonomy" id="329854"/>
    <lineage>
        <taxon>Bacteria</taxon>
        <taxon>Pseudomonadati</taxon>
        <taxon>Bacteroidota</taxon>
        <taxon>Bacteroidia</taxon>
        <taxon>Bacteroidales</taxon>
        <taxon>Bacteroidaceae</taxon>
        <taxon>Bacteroides</taxon>
    </lineage>
</organism>
<keyword evidence="11" id="KW-0675">Receptor</keyword>
<evidence type="ECO:0000256" key="6">
    <source>
        <dbReference type="ARBA" id="ARBA00023136"/>
    </source>
</evidence>
<dbReference type="Pfam" id="PF07715">
    <property type="entry name" value="Plug"/>
    <property type="match status" value="1"/>
</dbReference>
<gene>
    <name evidence="11" type="ORF">DWZ95_08365</name>
</gene>
<comment type="caution">
    <text evidence="11">The sequence shown here is derived from an EMBL/GenBank/DDBJ whole genome shotgun (WGS) entry which is preliminary data.</text>
</comment>
<dbReference type="PANTHER" id="PTHR30069">
    <property type="entry name" value="TONB-DEPENDENT OUTER MEMBRANE RECEPTOR"/>
    <property type="match status" value="1"/>
</dbReference>
<keyword evidence="7 8" id="KW-0998">Cell outer membrane</keyword>
<dbReference type="AlphaFoldDB" id="A0A415NAT8"/>
<name>A0A415NAT8_9BACE</name>
<comment type="subcellular location">
    <subcellularLocation>
        <location evidence="1 8">Cell outer membrane</location>
        <topology evidence="1 8">Multi-pass membrane protein</topology>
    </subcellularLocation>
</comment>
<dbReference type="Gene3D" id="2.60.40.1120">
    <property type="entry name" value="Carboxypeptidase-like, regulatory domain"/>
    <property type="match status" value="1"/>
</dbReference>
<keyword evidence="3 8" id="KW-1134">Transmembrane beta strand</keyword>
<dbReference type="FunFam" id="2.60.40.1120:FF:000003">
    <property type="entry name" value="Outer membrane protein Omp121"/>
    <property type="match status" value="1"/>
</dbReference>
<dbReference type="InterPro" id="IPR039426">
    <property type="entry name" value="TonB-dep_rcpt-like"/>
</dbReference>
<evidence type="ECO:0000256" key="5">
    <source>
        <dbReference type="ARBA" id="ARBA00022729"/>
    </source>
</evidence>
<dbReference type="SUPFAM" id="SSF49464">
    <property type="entry name" value="Carboxypeptidase regulatory domain-like"/>
    <property type="match status" value="1"/>
</dbReference>
<evidence type="ECO:0000256" key="3">
    <source>
        <dbReference type="ARBA" id="ARBA00022452"/>
    </source>
</evidence>
<dbReference type="NCBIfam" id="TIGR04057">
    <property type="entry name" value="SusC_RagA_signa"/>
    <property type="match status" value="1"/>
</dbReference>
<dbReference type="InterPro" id="IPR018247">
    <property type="entry name" value="EF_Hand_1_Ca_BS"/>
</dbReference>
<evidence type="ECO:0000256" key="7">
    <source>
        <dbReference type="ARBA" id="ARBA00023237"/>
    </source>
</evidence>
<dbReference type="InterPro" id="IPR023996">
    <property type="entry name" value="TonB-dep_OMP_SusC/RagA"/>
</dbReference>
<dbReference type="InterPro" id="IPR037066">
    <property type="entry name" value="Plug_dom_sf"/>
</dbReference>
<dbReference type="GO" id="GO:0015344">
    <property type="term" value="F:siderophore uptake transmembrane transporter activity"/>
    <property type="evidence" value="ECO:0007669"/>
    <property type="project" value="TreeGrafter"/>
</dbReference>